<evidence type="ECO:0000313" key="2">
    <source>
        <dbReference type="EMBL" id="MCI96797.1"/>
    </source>
</evidence>
<comment type="caution">
    <text evidence="2">The sequence shown here is derived from an EMBL/GenBank/DDBJ whole genome shotgun (WGS) entry which is preliminary data.</text>
</comment>
<protein>
    <submittedName>
        <fullName evidence="2">Uncharacterized protein</fullName>
    </submittedName>
</protein>
<keyword evidence="3" id="KW-1185">Reference proteome</keyword>
<evidence type="ECO:0000256" key="1">
    <source>
        <dbReference type="SAM" id="MobiDB-lite"/>
    </source>
</evidence>
<organism evidence="2 3">
    <name type="scientific">Trifolium medium</name>
    <dbReference type="NCBI Taxonomy" id="97028"/>
    <lineage>
        <taxon>Eukaryota</taxon>
        <taxon>Viridiplantae</taxon>
        <taxon>Streptophyta</taxon>
        <taxon>Embryophyta</taxon>
        <taxon>Tracheophyta</taxon>
        <taxon>Spermatophyta</taxon>
        <taxon>Magnoliopsida</taxon>
        <taxon>eudicotyledons</taxon>
        <taxon>Gunneridae</taxon>
        <taxon>Pentapetalae</taxon>
        <taxon>rosids</taxon>
        <taxon>fabids</taxon>
        <taxon>Fabales</taxon>
        <taxon>Fabaceae</taxon>
        <taxon>Papilionoideae</taxon>
        <taxon>50 kb inversion clade</taxon>
        <taxon>NPAAA clade</taxon>
        <taxon>Hologalegina</taxon>
        <taxon>IRL clade</taxon>
        <taxon>Trifolieae</taxon>
        <taxon>Trifolium</taxon>
    </lineage>
</organism>
<feature type="compositionally biased region" description="Polar residues" evidence="1">
    <location>
        <begin position="10"/>
        <end position="20"/>
    </location>
</feature>
<proteinExistence type="predicted"/>
<reference evidence="2 3" key="1">
    <citation type="journal article" date="2018" name="Front. Plant Sci.">
        <title>Red Clover (Trifolium pratense) and Zigzag Clover (T. medium) - A Picture of Genomic Similarities and Differences.</title>
        <authorList>
            <person name="Dluhosova J."/>
            <person name="Istvanek J."/>
            <person name="Nedelnik J."/>
            <person name="Repkova J."/>
        </authorList>
    </citation>
    <scope>NUCLEOTIDE SEQUENCE [LARGE SCALE GENOMIC DNA]</scope>
    <source>
        <strain evidence="3">cv. 10/8</strain>
        <tissue evidence="2">Leaf</tissue>
    </source>
</reference>
<feature type="non-terminal residue" evidence="2">
    <location>
        <position position="35"/>
    </location>
</feature>
<accession>A0A392W8S8</accession>
<feature type="region of interest" description="Disordered" evidence="1">
    <location>
        <begin position="1"/>
        <end position="35"/>
    </location>
</feature>
<dbReference type="AlphaFoldDB" id="A0A392W8S8"/>
<evidence type="ECO:0000313" key="3">
    <source>
        <dbReference type="Proteomes" id="UP000265520"/>
    </source>
</evidence>
<dbReference type="EMBL" id="LXQA011424076">
    <property type="protein sequence ID" value="MCI96797.1"/>
    <property type="molecule type" value="Genomic_DNA"/>
</dbReference>
<dbReference type="Proteomes" id="UP000265520">
    <property type="component" value="Unassembled WGS sequence"/>
</dbReference>
<name>A0A392W8S8_9FABA</name>
<sequence>MAENYAPFDSESNAVSNNANHGWPKVTYAMKEADD</sequence>